<sequence length="427" mass="47125">MTRLCWSPAQQLVGGFVPPFCAKQSGHYWTDRDVEPRTRRWTKPFPANSASWLQRPSVGTDGCAKCLVEPRKRASASALQLIASDGSSEARSLPWTGRCLLCIELGAMVPFGDTPGGANNHDEERPSPDPSLADFFERLRVHVSVTKQQIVLVYFFEGTLKEARELLERFPIMAEPDVLCTLCGTEIYQRGYVAPDPYWEQRMAAVGLGFDPKPIAWMMRESFEKWLTPEFDEKLLSKRKLLTDPSAREVAYLEYSWRSDPDEAIDRAHLIESVQGKMKEMGFEATRCIVSPLAGNLVLIPDEARMSKCLQFIMLMMRLTTADLVLVGSESSALLQDAVQVFESSDPVASLEALAPDVRKSQWTDLKPGATGSANAERANRGTLVLLPSASGDVAVNFNAPDRCQVVKASQKGAAGIIEALLALGKL</sequence>
<dbReference type="Gramene" id="CMJ217CT">
    <property type="protein sequence ID" value="CMJ217CT"/>
    <property type="gene ID" value="CMJ217C"/>
</dbReference>
<protein>
    <recommendedName>
        <fullName evidence="1">Sucrose phosphatase-like domain-containing protein</fullName>
    </recommendedName>
</protein>
<name>M1VCM4_CYAM1</name>
<evidence type="ECO:0000313" key="3">
    <source>
        <dbReference type="Proteomes" id="UP000007014"/>
    </source>
</evidence>
<reference evidence="2 3" key="1">
    <citation type="journal article" date="2004" name="Nature">
        <title>Genome sequence of the ultrasmall unicellular red alga Cyanidioschyzon merolae 10D.</title>
        <authorList>
            <person name="Matsuzaki M."/>
            <person name="Misumi O."/>
            <person name="Shin-i T."/>
            <person name="Maruyama S."/>
            <person name="Takahara M."/>
            <person name="Miyagishima S."/>
            <person name="Mori T."/>
            <person name="Nishida K."/>
            <person name="Yagisawa F."/>
            <person name="Nishida K."/>
            <person name="Yoshida Y."/>
            <person name="Nishimura Y."/>
            <person name="Nakao S."/>
            <person name="Kobayashi T."/>
            <person name="Momoyama Y."/>
            <person name="Higashiyama T."/>
            <person name="Minoda A."/>
            <person name="Sano M."/>
            <person name="Nomoto H."/>
            <person name="Oishi K."/>
            <person name="Hayashi H."/>
            <person name="Ohta F."/>
            <person name="Nishizaka S."/>
            <person name="Haga S."/>
            <person name="Miura S."/>
            <person name="Morishita T."/>
            <person name="Kabeya Y."/>
            <person name="Terasawa K."/>
            <person name="Suzuki Y."/>
            <person name="Ishii Y."/>
            <person name="Asakawa S."/>
            <person name="Takano H."/>
            <person name="Ohta N."/>
            <person name="Kuroiwa H."/>
            <person name="Tanaka K."/>
            <person name="Shimizu N."/>
            <person name="Sugano S."/>
            <person name="Sato N."/>
            <person name="Nozaki H."/>
            <person name="Ogasawara N."/>
            <person name="Kohara Y."/>
            <person name="Kuroiwa T."/>
        </authorList>
    </citation>
    <scope>NUCLEOTIDE SEQUENCE [LARGE SCALE GENOMIC DNA]</scope>
    <source>
        <strain evidence="2 3">10D</strain>
    </source>
</reference>
<dbReference type="AlphaFoldDB" id="M1VCM4"/>
<proteinExistence type="predicted"/>
<feature type="domain" description="Sucrose phosphatase-like" evidence="1">
    <location>
        <begin position="142"/>
        <end position="205"/>
    </location>
</feature>
<dbReference type="Proteomes" id="UP000007014">
    <property type="component" value="Chromosome 10"/>
</dbReference>
<dbReference type="HOGENOM" id="CLU_643066_0_0_1"/>
<accession>M1VCM4</accession>
<dbReference type="Pfam" id="PF05116">
    <property type="entry name" value="S6PP"/>
    <property type="match status" value="1"/>
</dbReference>
<evidence type="ECO:0000313" key="2">
    <source>
        <dbReference type="EMBL" id="BAM80332.1"/>
    </source>
</evidence>
<dbReference type="GO" id="GO:0003824">
    <property type="term" value="F:catalytic activity"/>
    <property type="evidence" value="ECO:0007669"/>
    <property type="project" value="UniProtKB-ARBA"/>
</dbReference>
<dbReference type="KEGG" id="cme:CYME_CMJ217C"/>
<gene>
    <name evidence="2" type="ORF">CYME_CMJ217C</name>
</gene>
<reference evidence="2 3" key="2">
    <citation type="journal article" date="2007" name="BMC Biol.">
        <title>A 100%-complete sequence reveals unusually simple genomic features in the hot-spring red alga Cyanidioschyzon merolae.</title>
        <authorList>
            <person name="Nozaki H."/>
            <person name="Takano H."/>
            <person name="Misumi O."/>
            <person name="Terasawa K."/>
            <person name="Matsuzaki M."/>
            <person name="Maruyama S."/>
            <person name="Nishida K."/>
            <person name="Yagisawa F."/>
            <person name="Yoshida Y."/>
            <person name="Fujiwara T."/>
            <person name="Takio S."/>
            <person name="Tamura K."/>
            <person name="Chung S.J."/>
            <person name="Nakamura S."/>
            <person name="Kuroiwa H."/>
            <person name="Tanaka K."/>
            <person name="Sato N."/>
            <person name="Kuroiwa T."/>
        </authorList>
    </citation>
    <scope>NUCLEOTIDE SEQUENCE [LARGE SCALE GENOMIC DNA]</scope>
    <source>
        <strain evidence="2 3">10D</strain>
    </source>
</reference>
<dbReference type="OrthoDB" id="4815at2759"/>
<evidence type="ECO:0000259" key="1">
    <source>
        <dbReference type="Pfam" id="PF05116"/>
    </source>
</evidence>
<dbReference type="GeneID" id="16993956"/>
<dbReference type="EMBL" id="AP006492">
    <property type="protein sequence ID" value="BAM80332.1"/>
    <property type="molecule type" value="Genomic_DNA"/>
</dbReference>
<dbReference type="RefSeq" id="XP_005534939.1">
    <property type="nucleotide sequence ID" value="XM_005534882.1"/>
</dbReference>
<keyword evidence="3" id="KW-1185">Reference proteome</keyword>
<organism evidence="2 3">
    <name type="scientific">Cyanidioschyzon merolae (strain NIES-3377 / 10D)</name>
    <name type="common">Unicellular red alga</name>
    <dbReference type="NCBI Taxonomy" id="280699"/>
    <lineage>
        <taxon>Eukaryota</taxon>
        <taxon>Rhodophyta</taxon>
        <taxon>Bangiophyceae</taxon>
        <taxon>Cyanidiales</taxon>
        <taxon>Cyanidiaceae</taxon>
        <taxon>Cyanidioschyzon</taxon>
    </lineage>
</organism>
<dbReference type="InterPro" id="IPR006380">
    <property type="entry name" value="SPP-like_dom"/>
</dbReference>